<dbReference type="PATRIC" id="fig|1263870.3.peg.2561"/>
<protein>
    <submittedName>
        <fullName evidence="1">Uncharacterized protein</fullName>
    </submittedName>
</protein>
<dbReference type="AlphaFoldDB" id="M5U4G3"/>
<evidence type="ECO:0000313" key="2">
    <source>
        <dbReference type="Proteomes" id="UP000011885"/>
    </source>
</evidence>
<comment type="caution">
    <text evidence="1">The sequence shown here is derived from an EMBL/GenBank/DDBJ whole genome shotgun (WGS) entry which is preliminary data.</text>
</comment>
<evidence type="ECO:0000313" key="1">
    <source>
        <dbReference type="EMBL" id="EMI56159.1"/>
    </source>
</evidence>
<name>M5U4G3_9BACT</name>
<sequence>MSDRKLRRSLYWYPWAIDWPCPLKQTRLTAELALNFSRLKLEK</sequence>
<organism evidence="1 2">
    <name type="scientific">Rhodopirellula sallentina SM41</name>
    <dbReference type="NCBI Taxonomy" id="1263870"/>
    <lineage>
        <taxon>Bacteria</taxon>
        <taxon>Pseudomonadati</taxon>
        <taxon>Planctomycetota</taxon>
        <taxon>Planctomycetia</taxon>
        <taxon>Pirellulales</taxon>
        <taxon>Pirellulaceae</taxon>
        <taxon>Rhodopirellula</taxon>
    </lineage>
</organism>
<reference evidence="1 2" key="1">
    <citation type="journal article" date="2013" name="Mar. Genomics">
        <title>Expression of sulfatases in Rhodopirellula baltica and the diversity of sulfatases in the genus Rhodopirellula.</title>
        <authorList>
            <person name="Wegner C.E."/>
            <person name="Richter-Heitmann T."/>
            <person name="Klindworth A."/>
            <person name="Klockow C."/>
            <person name="Richter M."/>
            <person name="Achstetter T."/>
            <person name="Glockner F.O."/>
            <person name="Harder J."/>
        </authorList>
    </citation>
    <scope>NUCLEOTIDE SEQUENCE [LARGE SCALE GENOMIC DNA]</scope>
    <source>
        <strain evidence="1 2">SM41</strain>
    </source>
</reference>
<keyword evidence="2" id="KW-1185">Reference proteome</keyword>
<gene>
    <name evidence="1" type="ORF">RSSM_02408</name>
</gene>
<dbReference type="Proteomes" id="UP000011885">
    <property type="component" value="Unassembled WGS sequence"/>
</dbReference>
<accession>M5U4G3</accession>
<dbReference type="EMBL" id="ANOH01000168">
    <property type="protein sequence ID" value="EMI56159.1"/>
    <property type="molecule type" value="Genomic_DNA"/>
</dbReference>
<proteinExistence type="predicted"/>